<keyword evidence="4" id="KW-1185">Reference proteome</keyword>
<sequence length="395" mass="41819">MNAAGQDAEAIHALVAELESDESIVVETVQTMLATVPGYGGVPTESIQASVRRNITLSIRTILDGRAPSAEQIDEAEALATERLAQGVPLGSVLSGFRVSMSVILHHLLELSPRFGIPAAEVLSFSTLLWGLADAFSARALRVFQDHDIAAALTDSARRDQWVADVVVRGVAPADLRHGADLYGIPTDSPVRALSIARRRRDQDAITPAMAWAEAGGARLVAAARGRGAVGLLIGEPDPATAPEQLIIARGPLVPLESLPESYAVATRVLETAEQVGFTGLVDRSRLSWRMGITASPETTAHLTAQLLEPLRAEGAFGELIIEALTAYLEHGLNIPRAAAAIPVHVNTLRYRLRRLEDLLEASLQDLDTLFELSWVVAAAGSGAGSGTASTPQAL</sequence>
<feature type="domain" description="RsbT co-antagonist protein RsbRD N-terminal" evidence="2">
    <location>
        <begin position="23"/>
        <end position="159"/>
    </location>
</feature>
<name>A0A1I7MHF1_9MICC</name>
<evidence type="ECO:0000259" key="2">
    <source>
        <dbReference type="Pfam" id="PF14361"/>
    </source>
</evidence>
<evidence type="ECO:0000313" key="3">
    <source>
        <dbReference type="EMBL" id="SFV21345.1"/>
    </source>
</evidence>
<feature type="domain" description="PucR C-terminal helix-turn-helix" evidence="1">
    <location>
        <begin position="322"/>
        <end position="377"/>
    </location>
</feature>
<dbReference type="OrthoDB" id="3190266at2"/>
<dbReference type="InterPro" id="IPR025751">
    <property type="entry name" value="RsbRD_N_dom"/>
</dbReference>
<dbReference type="AlphaFoldDB" id="A0A1I7MHF1"/>
<dbReference type="InterPro" id="IPR025736">
    <property type="entry name" value="PucR_C-HTH_dom"/>
</dbReference>
<proteinExistence type="predicted"/>
<dbReference type="RefSeq" id="WP_091694859.1">
    <property type="nucleotide sequence ID" value="NZ_FPCG01000002.1"/>
</dbReference>
<dbReference type="Gene3D" id="1.10.10.2840">
    <property type="entry name" value="PucR C-terminal helix-turn-helix domain"/>
    <property type="match status" value="1"/>
</dbReference>
<evidence type="ECO:0000259" key="1">
    <source>
        <dbReference type="Pfam" id="PF13556"/>
    </source>
</evidence>
<evidence type="ECO:0000313" key="4">
    <source>
        <dbReference type="Proteomes" id="UP000198881"/>
    </source>
</evidence>
<gene>
    <name evidence="3" type="ORF">SAMN04487966_102309</name>
</gene>
<dbReference type="Pfam" id="PF14361">
    <property type="entry name" value="RsbRD_N"/>
    <property type="match status" value="1"/>
</dbReference>
<accession>A0A1I7MHF1</accession>
<dbReference type="PANTHER" id="PTHR33744">
    <property type="entry name" value="CARBOHYDRATE DIACID REGULATOR"/>
    <property type="match status" value="1"/>
</dbReference>
<dbReference type="PANTHER" id="PTHR33744:SF7">
    <property type="entry name" value="PUCR FAMILY TRANSCRIPTIONAL REGULATOR"/>
    <property type="match status" value="1"/>
</dbReference>
<dbReference type="Pfam" id="PF13556">
    <property type="entry name" value="HTH_30"/>
    <property type="match status" value="1"/>
</dbReference>
<dbReference type="Proteomes" id="UP000198881">
    <property type="component" value="Unassembled WGS sequence"/>
</dbReference>
<dbReference type="STRING" id="574650.SAMN04487966_102309"/>
<reference evidence="3 4" key="1">
    <citation type="submission" date="2016-10" db="EMBL/GenBank/DDBJ databases">
        <authorList>
            <person name="de Groot N.N."/>
        </authorList>
    </citation>
    <scope>NUCLEOTIDE SEQUENCE [LARGE SCALE GENOMIC DNA]</scope>
    <source>
        <strain evidence="3 4">CGMCC 1.7054</strain>
    </source>
</reference>
<protein>
    <submittedName>
        <fullName evidence="3">PucR C-terminal helix-turn-helix domain-containing protein</fullName>
    </submittedName>
</protein>
<dbReference type="InterPro" id="IPR042070">
    <property type="entry name" value="PucR_C-HTH_sf"/>
</dbReference>
<dbReference type="InterPro" id="IPR051448">
    <property type="entry name" value="CdaR-like_regulators"/>
</dbReference>
<dbReference type="EMBL" id="FPCG01000002">
    <property type="protein sequence ID" value="SFV21345.1"/>
    <property type="molecule type" value="Genomic_DNA"/>
</dbReference>
<organism evidence="3 4">
    <name type="scientific">Micrococcus terreus</name>
    <dbReference type="NCBI Taxonomy" id="574650"/>
    <lineage>
        <taxon>Bacteria</taxon>
        <taxon>Bacillati</taxon>
        <taxon>Actinomycetota</taxon>
        <taxon>Actinomycetes</taxon>
        <taxon>Micrococcales</taxon>
        <taxon>Micrococcaceae</taxon>
        <taxon>Micrococcus</taxon>
    </lineage>
</organism>